<dbReference type="Proteomes" id="UP000485058">
    <property type="component" value="Unassembled WGS sequence"/>
</dbReference>
<sequence>MQLDFPQPRLPNCNKPHLACCCLQCVEFATTSSSSTAAWPWAADMEASSDPSDGAGAGAGVGSKGQQGSGEGQPGPGRNPLQPPAAFLAKVRAELKIYINEHVAVVCRLAGSASGVFEIRQCGVWLLTYWAASDKVLPVCGGLCGGGLLYVCAQQQVCRLVCVGMRPVRLRLGTVCGDVAAHILGGKGLGAGGAHNTGQVVGLMTRYRAYSCSFTVRAGLRAGLSMPERHLQ</sequence>
<gene>
    <name evidence="2" type="ORF">HaLaN_00935</name>
</gene>
<proteinExistence type="predicted"/>
<organism evidence="2 3">
    <name type="scientific">Haematococcus lacustris</name>
    <name type="common">Green alga</name>
    <name type="synonym">Haematococcus pluvialis</name>
    <dbReference type="NCBI Taxonomy" id="44745"/>
    <lineage>
        <taxon>Eukaryota</taxon>
        <taxon>Viridiplantae</taxon>
        <taxon>Chlorophyta</taxon>
        <taxon>core chlorophytes</taxon>
        <taxon>Chlorophyceae</taxon>
        <taxon>CS clade</taxon>
        <taxon>Chlamydomonadales</taxon>
        <taxon>Haematococcaceae</taxon>
        <taxon>Haematococcus</taxon>
    </lineage>
</organism>
<evidence type="ECO:0000313" key="2">
    <source>
        <dbReference type="EMBL" id="GFH06325.1"/>
    </source>
</evidence>
<protein>
    <submittedName>
        <fullName evidence="2">Uncharacterized protein</fullName>
    </submittedName>
</protein>
<comment type="caution">
    <text evidence="2">The sequence shown here is derived from an EMBL/GenBank/DDBJ whole genome shotgun (WGS) entry which is preliminary data.</text>
</comment>
<dbReference type="AlphaFoldDB" id="A0A699YAE4"/>
<keyword evidence="3" id="KW-1185">Reference proteome</keyword>
<reference evidence="2 3" key="1">
    <citation type="submission" date="2020-02" db="EMBL/GenBank/DDBJ databases">
        <title>Draft genome sequence of Haematococcus lacustris strain NIES-144.</title>
        <authorList>
            <person name="Morimoto D."/>
            <person name="Nakagawa S."/>
            <person name="Yoshida T."/>
            <person name="Sawayama S."/>
        </authorList>
    </citation>
    <scope>NUCLEOTIDE SEQUENCE [LARGE SCALE GENOMIC DNA]</scope>
    <source>
        <strain evidence="2 3">NIES-144</strain>
    </source>
</reference>
<name>A0A699YAE4_HAELA</name>
<feature type="region of interest" description="Disordered" evidence="1">
    <location>
        <begin position="45"/>
        <end position="79"/>
    </location>
</feature>
<feature type="compositionally biased region" description="Gly residues" evidence="1">
    <location>
        <begin position="55"/>
        <end position="75"/>
    </location>
</feature>
<evidence type="ECO:0000256" key="1">
    <source>
        <dbReference type="SAM" id="MobiDB-lite"/>
    </source>
</evidence>
<dbReference type="EMBL" id="BLLF01000033">
    <property type="protein sequence ID" value="GFH06325.1"/>
    <property type="molecule type" value="Genomic_DNA"/>
</dbReference>
<evidence type="ECO:0000313" key="3">
    <source>
        <dbReference type="Proteomes" id="UP000485058"/>
    </source>
</evidence>
<accession>A0A699YAE4</accession>